<dbReference type="GO" id="GO:0015562">
    <property type="term" value="F:efflux transmembrane transporter activity"/>
    <property type="evidence" value="ECO:0007669"/>
    <property type="project" value="TreeGrafter"/>
</dbReference>
<keyword evidence="2" id="KW-0175">Coiled coil</keyword>
<dbReference type="Gene3D" id="1.10.287.470">
    <property type="entry name" value="Helix hairpin bin"/>
    <property type="match status" value="1"/>
</dbReference>
<dbReference type="Gene3D" id="2.40.30.170">
    <property type="match status" value="1"/>
</dbReference>
<evidence type="ECO:0000256" key="2">
    <source>
        <dbReference type="SAM" id="Coils"/>
    </source>
</evidence>
<dbReference type="PANTHER" id="PTHR30469:SF15">
    <property type="entry name" value="HLYD FAMILY OF SECRETION PROTEINS"/>
    <property type="match status" value="1"/>
</dbReference>
<dbReference type="STRING" id="420662.Mpe_A2136"/>
<dbReference type="HOGENOM" id="CLU_018816_1_3_4"/>
<name>A2SHQ3_METPP</name>
<dbReference type="eggNOG" id="COG0845">
    <property type="taxonomic scope" value="Bacteria"/>
</dbReference>
<gene>
    <name evidence="4" type="ordered locus">Mpe_A2136</name>
</gene>
<evidence type="ECO:0000313" key="5">
    <source>
        <dbReference type="Proteomes" id="UP000000366"/>
    </source>
</evidence>
<dbReference type="InterPro" id="IPR006143">
    <property type="entry name" value="RND_pump_MFP"/>
</dbReference>
<keyword evidence="4" id="KW-0449">Lipoprotein</keyword>
<dbReference type="InterPro" id="IPR058627">
    <property type="entry name" value="MdtA-like_C"/>
</dbReference>
<dbReference type="SUPFAM" id="SSF111369">
    <property type="entry name" value="HlyD-like secretion proteins"/>
    <property type="match status" value="1"/>
</dbReference>
<protein>
    <submittedName>
        <fullName evidence="4">Putative transporter lipoprotein transmembrane</fullName>
    </submittedName>
</protein>
<dbReference type="AlphaFoldDB" id="A2SHQ3"/>
<dbReference type="RefSeq" id="WP_011829729.1">
    <property type="nucleotide sequence ID" value="NC_008825.1"/>
</dbReference>
<keyword evidence="5" id="KW-1185">Reference proteome</keyword>
<dbReference type="EMBL" id="CP000555">
    <property type="protein sequence ID" value="ABM95092.1"/>
    <property type="molecule type" value="Genomic_DNA"/>
</dbReference>
<keyword evidence="4" id="KW-0812">Transmembrane</keyword>
<dbReference type="Pfam" id="PF25967">
    <property type="entry name" value="RND-MFP_C"/>
    <property type="match status" value="1"/>
</dbReference>
<comment type="similarity">
    <text evidence="1">Belongs to the membrane fusion protein (MFP) (TC 8.A.1) family.</text>
</comment>
<organism evidence="4 5">
    <name type="scientific">Methylibium petroleiphilum (strain ATCC BAA-1232 / LMG 22953 / PM1)</name>
    <dbReference type="NCBI Taxonomy" id="420662"/>
    <lineage>
        <taxon>Bacteria</taxon>
        <taxon>Pseudomonadati</taxon>
        <taxon>Pseudomonadota</taxon>
        <taxon>Betaproteobacteria</taxon>
        <taxon>Burkholderiales</taxon>
        <taxon>Sphaerotilaceae</taxon>
        <taxon>Methylibium</taxon>
    </lineage>
</organism>
<evidence type="ECO:0000313" key="4">
    <source>
        <dbReference type="EMBL" id="ABM95092.1"/>
    </source>
</evidence>
<sequence length="391" mass="40903">MQESKRSRKWIVAAVAVAGVIAVAVGLAIGRSAPDGAAAAAPAASAATSAGKPALTVTTTRAETLDWPRTLEAHGSVAAWQEASISAEIGGFRLTEVRVNVGDRVRRGQVLALMSPDTVQADLAQTRAALAEAEATLAEAQANAERARQLQTTGAISSQQINQYLTAEQTARARLEAQRARLEVEALRLRQTRVLAPDDGVISARTAAVGAVAQPGAEMFRLIRGGRLEWRAEVTATELPRLRAGIPVRLLHGDGSSTPGRVRMVAPTIDPQTRNGLVYVDLPANGDDRAQVRAGLFARGEFELGRSPALTLPQSAVVLRDGFSYALRVGPDARLAQVKLATGRRLGERIEVLDGLKAGDLVVASGAGFLGDGDLVRVVPAGPRADAASAP</sequence>
<feature type="domain" description="Multidrug resistance protein MdtA-like C-terminal permuted SH3" evidence="3">
    <location>
        <begin position="309"/>
        <end position="367"/>
    </location>
</feature>
<dbReference type="PANTHER" id="PTHR30469">
    <property type="entry name" value="MULTIDRUG RESISTANCE PROTEIN MDTA"/>
    <property type="match status" value="1"/>
</dbReference>
<keyword evidence="4" id="KW-0472">Membrane</keyword>
<dbReference type="NCBIfam" id="TIGR01730">
    <property type="entry name" value="RND_mfp"/>
    <property type="match status" value="1"/>
</dbReference>
<dbReference type="Gene3D" id="2.40.420.20">
    <property type="match status" value="1"/>
</dbReference>
<evidence type="ECO:0000256" key="1">
    <source>
        <dbReference type="ARBA" id="ARBA00009477"/>
    </source>
</evidence>
<proteinExistence type="inferred from homology"/>
<evidence type="ECO:0000259" key="3">
    <source>
        <dbReference type="Pfam" id="PF25967"/>
    </source>
</evidence>
<feature type="coiled-coil region" evidence="2">
    <location>
        <begin position="123"/>
        <end position="192"/>
    </location>
</feature>
<dbReference type="Gene3D" id="2.40.50.100">
    <property type="match status" value="1"/>
</dbReference>
<accession>A2SHQ3</accession>
<reference evidence="4 5" key="1">
    <citation type="journal article" date="2007" name="J. Bacteriol.">
        <title>Whole-genome analysis of the methyl tert-butyl ether-degrading beta-proteobacterium Methylibium petroleiphilum PM1.</title>
        <authorList>
            <person name="Kane S.R."/>
            <person name="Chakicherla A.Y."/>
            <person name="Chain P.S.G."/>
            <person name="Schmidt R."/>
            <person name="Shin M.W."/>
            <person name="Legler T.C."/>
            <person name="Scow K.M."/>
            <person name="Larimer F.W."/>
            <person name="Lucas S.M."/>
            <person name="Richardson P.M."/>
            <person name="Hristova K.R."/>
        </authorList>
    </citation>
    <scope>NUCLEOTIDE SEQUENCE [LARGE SCALE GENOMIC DNA]</scope>
    <source>
        <strain evidence="5">ATCC BAA-1232 / LMG 22953 / PM1</strain>
    </source>
</reference>
<dbReference type="Proteomes" id="UP000000366">
    <property type="component" value="Chromosome"/>
</dbReference>
<dbReference type="GO" id="GO:1990281">
    <property type="term" value="C:efflux pump complex"/>
    <property type="evidence" value="ECO:0007669"/>
    <property type="project" value="TreeGrafter"/>
</dbReference>
<dbReference type="KEGG" id="mpt:Mpe_A2136"/>